<feature type="domain" description="SGNH hydrolase-type esterase" evidence="1">
    <location>
        <begin position="39"/>
        <end position="190"/>
    </location>
</feature>
<organism evidence="2 3">
    <name type="scientific">Candidatus Sherwoodlollariibacterium unditelluris</name>
    <dbReference type="NCBI Taxonomy" id="1974757"/>
    <lineage>
        <taxon>Bacteria</taxon>
        <taxon>Pseudomonadati</taxon>
        <taxon>Candidatus Omnitrophota</taxon>
        <taxon>Candidatus Sherwoodlollariibacterium</taxon>
    </lineage>
</organism>
<proteinExistence type="predicted"/>
<dbReference type="Pfam" id="PF13472">
    <property type="entry name" value="Lipase_GDSL_2"/>
    <property type="match status" value="1"/>
</dbReference>
<name>A0A2G9YLY0_9BACT</name>
<dbReference type="Gene3D" id="3.40.50.1110">
    <property type="entry name" value="SGNH hydrolase"/>
    <property type="match status" value="1"/>
</dbReference>
<dbReference type="PROSITE" id="PS51257">
    <property type="entry name" value="PROKAR_LIPOPROTEIN"/>
    <property type="match status" value="1"/>
</dbReference>
<dbReference type="EMBL" id="PCRK01000026">
    <property type="protein sequence ID" value="PIP19713.1"/>
    <property type="molecule type" value="Genomic_DNA"/>
</dbReference>
<dbReference type="InterPro" id="IPR051532">
    <property type="entry name" value="Ester_Hydrolysis_Enzymes"/>
</dbReference>
<reference evidence="2 3" key="1">
    <citation type="submission" date="2017-09" db="EMBL/GenBank/DDBJ databases">
        <title>Depth-based differentiation of microbial function through sediment-hosted aquifers and enrichment of novel symbionts in the deep terrestrial subsurface.</title>
        <authorList>
            <person name="Probst A.J."/>
            <person name="Ladd B."/>
            <person name="Jarett J.K."/>
            <person name="Geller-Mcgrath D.E."/>
            <person name="Sieber C.M."/>
            <person name="Emerson J.B."/>
            <person name="Anantharaman K."/>
            <person name="Thomas B.C."/>
            <person name="Malmstrom R."/>
            <person name="Stieglmeier M."/>
            <person name="Klingl A."/>
            <person name="Woyke T."/>
            <person name="Ryan C.M."/>
            <person name="Banfield J.F."/>
        </authorList>
    </citation>
    <scope>NUCLEOTIDE SEQUENCE [LARGE SCALE GENOMIC DNA]</scope>
    <source>
        <strain evidence="2">CG23_combo_of_CG06-09_8_20_14_all_41_10</strain>
    </source>
</reference>
<dbReference type="Proteomes" id="UP000231292">
    <property type="component" value="Unassembled WGS sequence"/>
</dbReference>
<dbReference type="InterPro" id="IPR013830">
    <property type="entry name" value="SGNH_hydro"/>
</dbReference>
<sequence>MKKNNLLVLVFAGSLALWLFGCAKKEIKNLNSNGKNIICFGDSITFGYGVKPGEDYPTALSKMINMPVINAGLDGDTSVTSFKRIKADVLDKKPFLVLIEFCGNDFLKGIPLDATTNNIRIMVRQIQAQGAIAAIVDVSAGLFLRDYRLRFFKLAQESGSIFIPAVLSGIITNPSMKSDFMHPNPEGYKIVAQRIYRAVNPYLKAHK</sequence>
<accession>A0A2G9YLY0</accession>
<comment type="caution">
    <text evidence="2">The sequence shown here is derived from an EMBL/GenBank/DDBJ whole genome shotgun (WGS) entry which is preliminary data.</text>
</comment>
<dbReference type="AlphaFoldDB" id="A0A2G9YLY0"/>
<protein>
    <submittedName>
        <fullName evidence="2">Arylesterase</fullName>
    </submittedName>
</protein>
<gene>
    <name evidence="2" type="ORF">COX41_01580</name>
</gene>
<dbReference type="PANTHER" id="PTHR30383">
    <property type="entry name" value="THIOESTERASE 1/PROTEASE 1/LYSOPHOSPHOLIPASE L1"/>
    <property type="match status" value="1"/>
</dbReference>
<evidence type="ECO:0000313" key="3">
    <source>
        <dbReference type="Proteomes" id="UP000231292"/>
    </source>
</evidence>
<dbReference type="SUPFAM" id="SSF52266">
    <property type="entry name" value="SGNH hydrolase"/>
    <property type="match status" value="1"/>
</dbReference>
<evidence type="ECO:0000313" key="2">
    <source>
        <dbReference type="EMBL" id="PIP19713.1"/>
    </source>
</evidence>
<dbReference type="GO" id="GO:0004622">
    <property type="term" value="F:phosphatidylcholine lysophospholipase activity"/>
    <property type="evidence" value="ECO:0007669"/>
    <property type="project" value="TreeGrafter"/>
</dbReference>
<dbReference type="InterPro" id="IPR036514">
    <property type="entry name" value="SGNH_hydro_sf"/>
</dbReference>
<dbReference type="PANTHER" id="PTHR30383:SF5">
    <property type="entry name" value="SGNH HYDROLASE-TYPE ESTERASE DOMAIN-CONTAINING PROTEIN"/>
    <property type="match status" value="1"/>
</dbReference>
<evidence type="ECO:0000259" key="1">
    <source>
        <dbReference type="Pfam" id="PF13472"/>
    </source>
</evidence>